<dbReference type="GO" id="GO:0005789">
    <property type="term" value="C:endoplasmic reticulum membrane"/>
    <property type="evidence" value="ECO:0007669"/>
    <property type="project" value="TreeGrafter"/>
</dbReference>
<dbReference type="SUPFAM" id="SSF50044">
    <property type="entry name" value="SH3-domain"/>
    <property type="match status" value="1"/>
</dbReference>
<protein>
    <submittedName>
        <fullName evidence="2">Uncharacterized protein</fullName>
    </submittedName>
</protein>
<dbReference type="AlphaFoldDB" id="A0A3B3XMJ4"/>
<dbReference type="Gene3D" id="2.30.30.40">
    <property type="entry name" value="SH3 Domains"/>
    <property type="match status" value="1"/>
</dbReference>
<accession>A0A3B3XMJ4</accession>
<reference evidence="2" key="1">
    <citation type="submission" date="2025-08" db="UniProtKB">
        <authorList>
            <consortium name="Ensembl"/>
        </authorList>
    </citation>
    <scope>IDENTIFICATION</scope>
</reference>
<evidence type="ECO:0000313" key="2">
    <source>
        <dbReference type="Ensembl" id="ENSPMEP00000016180.1"/>
    </source>
</evidence>
<reference evidence="2" key="2">
    <citation type="submission" date="2025-09" db="UniProtKB">
        <authorList>
            <consortium name="Ensembl"/>
        </authorList>
    </citation>
    <scope>IDENTIFICATION</scope>
</reference>
<dbReference type="GO" id="GO:0035459">
    <property type="term" value="P:vesicle cargo loading"/>
    <property type="evidence" value="ECO:0007669"/>
    <property type="project" value="TreeGrafter"/>
</dbReference>
<proteinExistence type="predicted"/>
<dbReference type="GO" id="GO:0009306">
    <property type="term" value="P:protein secretion"/>
    <property type="evidence" value="ECO:0007669"/>
    <property type="project" value="TreeGrafter"/>
</dbReference>
<dbReference type="PANTHER" id="PTHR23158">
    <property type="entry name" value="MELANOMA INHIBITORY ACTIVITY-RELATED"/>
    <property type="match status" value="1"/>
</dbReference>
<dbReference type="Proteomes" id="UP000261480">
    <property type="component" value="Unplaced"/>
</dbReference>
<dbReference type="PANTHER" id="PTHR23158:SF54">
    <property type="entry name" value="TRANSPORT AND GOLGI ORGANIZATION PROTEIN 1 HOMOLOG"/>
    <property type="match status" value="1"/>
</dbReference>
<dbReference type="GO" id="GO:0006888">
    <property type="term" value="P:endoplasmic reticulum to Golgi vesicle-mediated transport"/>
    <property type="evidence" value="ECO:0007669"/>
    <property type="project" value="TreeGrafter"/>
</dbReference>
<name>A0A3B3XMJ4_9TELE</name>
<dbReference type="InterPro" id="IPR036028">
    <property type="entry name" value="SH3-like_dom_sf"/>
</dbReference>
<keyword evidence="3" id="KW-1185">Reference proteome</keyword>
<dbReference type="InterPro" id="IPR051500">
    <property type="entry name" value="cTAGE_MIA/OTOR"/>
</dbReference>
<organism evidence="2 3">
    <name type="scientific">Poecilia mexicana</name>
    <dbReference type="NCBI Taxonomy" id="48701"/>
    <lineage>
        <taxon>Eukaryota</taxon>
        <taxon>Metazoa</taxon>
        <taxon>Chordata</taxon>
        <taxon>Craniata</taxon>
        <taxon>Vertebrata</taxon>
        <taxon>Euteleostomi</taxon>
        <taxon>Actinopterygii</taxon>
        <taxon>Neopterygii</taxon>
        <taxon>Teleostei</taxon>
        <taxon>Neoteleostei</taxon>
        <taxon>Acanthomorphata</taxon>
        <taxon>Ovalentaria</taxon>
        <taxon>Atherinomorphae</taxon>
        <taxon>Cyprinodontiformes</taxon>
        <taxon>Poeciliidae</taxon>
        <taxon>Poeciliinae</taxon>
        <taxon>Poecilia</taxon>
    </lineage>
</organism>
<dbReference type="Ensembl" id="ENSPMET00000024700.1">
    <property type="protein sequence ID" value="ENSPMEP00000016180.1"/>
    <property type="gene ID" value="ENSPMEG00000018831.1"/>
</dbReference>
<dbReference type="STRING" id="48701.ENSPMEP00000016180"/>
<keyword evidence="1" id="KW-0175">Coiled coil</keyword>
<evidence type="ECO:0000256" key="1">
    <source>
        <dbReference type="ARBA" id="ARBA00023054"/>
    </source>
</evidence>
<evidence type="ECO:0000313" key="3">
    <source>
        <dbReference type="Proteomes" id="UP000261480"/>
    </source>
</evidence>
<dbReference type="GO" id="GO:0070971">
    <property type="term" value="C:endoplasmic reticulum exit site"/>
    <property type="evidence" value="ECO:0007669"/>
    <property type="project" value="TreeGrafter"/>
</dbReference>
<sequence>MLQRAEESRSLANKTANMAAKHFYRQGFLLLLFNFISTAALEKRFSDFKRCADKECSTVKDFSGPDCRFLSFKKSETIYVYYKLSGKRADLWAGSVSILCLMYDHFLDLLDVNHLYTEKELEIKAEVCEDIVHVKLLDKYLIMQSIVCIVIFIYACS</sequence>